<organism evidence="1 2">
    <name type="scientific">Botryotinia narcissicola</name>
    <dbReference type="NCBI Taxonomy" id="278944"/>
    <lineage>
        <taxon>Eukaryota</taxon>
        <taxon>Fungi</taxon>
        <taxon>Dikarya</taxon>
        <taxon>Ascomycota</taxon>
        <taxon>Pezizomycotina</taxon>
        <taxon>Leotiomycetes</taxon>
        <taxon>Helotiales</taxon>
        <taxon>Sclerotiniaceae</taxon>
        <taxon>Botryotinia</taxon>
    </lineage>
</organism>
<gene>
    <name evidence="1" type="ORF">BOTNAR_0037g00210</name>
</gene>
<name>A0A4Z1J3E4_9HELO</name>
<sequence>MSTRYGRALQIHEVGVGCILWLPPFNATNGDSRPLCQRHTVMRHSMNINVFDHPAVVLNIHNLYGPDPSIRFIALSSYRGNRRSQCGPRYCLEIGQDLEATSDFHTCHRFVLSLSRFDRHQWGRARPCDYRLNSESYTSLMARLRLDPEFYHSTSDIFNGFLQAPPAVAQPFAQQLQIFNLSSQDHNSFAALERDDPEGENEFLEN</sequence>
<evidence type="ECO:0000313" key="2">
    <source>
        <dbReference type="Proteomes" id="UP000297452"/>
    </source>
</evidence>
<evidence type="ECO:0000313" key="1">
    <source>
        <dbReference type="EMBL" id="TGO67684.1"/>
    </source>
</evidence>
<dbReference type="OrthoDB" id="3545866at2759"/>
<proteinExistence type="predicted"/>
<comment type="caution">
    <text evidence="1">The sequence shown here is derived from an EMBL/GenBank/DDBJ whole genome shotgun (WGS) entry which is preliminary data.</text>
</comment>
<reference evidence="1 2" key="1">
    <citation type="submission" date="2017-12" db="EMBL/GenBank/DDBJ databases">
        <title>Comparative genomics of Botrytis spp.</title>
        <authorList>
            <person name="Valero-Jimenez C.A."/>
            <person name="Tapia P."/>
            <person name="Veloso J."/>
            <person name="Silva-Moreno E."/>
            <person name="Staats M."/>
            <person name="Valdes J.H."/>
            <person name="Van Kan J.A.L."/>
        </authorList>
    </citation>
    <scope>NUCLEOTIDE SEQUENCE [LARGE SCALE GENOMIC DNA]</scope>
    <source>
        <strain evidence="1 2">MUCL2120</strain>
    </source>
</reference>
<accession>A0A4Z1J3E4</accession>
<dbReference type="Proteomes" id="UP000297452">
    <property type="component" value="Unassembled WGS sequence"/>
</dbReference>
<dbReference type="EMBL" id="PQXJ01000037">
    <property type="protein sequence ID" value="TGO67684.1"/>
    <property type="molecule type" value="Genomic_DNA"/>
</dbReference>
<keyword evidence="2" id="KW-1185">Reference proteome</keyword>
<dbReference type="AlphaFoldDB" id="A0A4Z1J3E4"/>
<protein>
    <submittedName>
        <fullName evidence="1">Uncharacterized protein</fullName>
    </submittedName>
</protein>